<dbReference type="Proteomes" id="UP000198538">
    <property type="component" value="Unassembled WGS sequence"/>
</dbReference>
<dbReference type="SMART" id="SM00422">
    <property type="entry name" value="HTH_MERR"/>
    <property type="match status" value="1"/>
</dbReference>
<dbReference type="CDD" id="cd01109">
    <property type="entry name" value="HTH_YyaN"/>
    <property type="match status" value="1"/>
</dbReference>
<dbReference type="PRINTS" id="PR00040">
    <property type="entry name" value="HTHMERR"/>
</dbReference>
<dbReference type="SUPFAM" id="SSF46955">
    <property type="entry name" value="Putative DNA-binding domain"/>
    <property type="match status" value="1"/>
</dbReference>
<feature type="coiled-coil region" evidence="2">
    <location>
        <begin position="83"/>
        <end position="110"/>
    </location>
</feature>
<evidence type="ECO:0000313" key="4">
    <source>
        <dbReference type="EMBL" id="SCY01733.1"/>
    </source>
</evidence>
<evidence type="ECO:0000256" key="1">
    <source>
        <dbReference type="ARBA" id="ARBA00023125"/>
    </source>
</evidence>
<dbReference type="GO" id="GO:0003677">
    <property type="term" value="F:DNA binding"/>
    <property type="evidence" value="ECO:0007669"/>
    <property type="project" value="UniProtKB-KW"/>
</dbReference>
<gene>
    <name evidence="4" type="ORF">SAMN05720606_10285</name>
</gene>
<dbReference type="EMBL" id="FMVM01000002">
    <property type="protein sequence ID" value="SCY01733.1"/>
    <property type="molecule type" value="Genomic_DNA"/>
</dbReference>
<dbReference type="PANTHER" id="PTHR30204">
    <property type="entry name" value="REDOX-CYCLING DRUG-SENSING TRANSCRIPTIONAL ACTIVATOR SOXR"/>
    <property type="match status" value="1"/>
</dbReference>
<sequence length="140" mass="16264">MTYSISEVAKKLDLTVYTLRYYDKEGLMPFVERNSTGTRQFKDSDIDFLKIIQCLKATGMPIKDIREFIAWCSEGDATLHQRYDMFTERKASVEAQMEELRRTMEVIEHKRSYYQQAIEAGTENIHKTTLAPKPEHAASS</sequence>
<dbReference type="Pfam" id="PF13411">
    <property type="entry name" value="MerR_1"/>
    <property type="match status" value="1"/>
</dbReference>
<feature type="domain" description="HTH merR-type" evidence="3">
    <location>
        <begin position="2"/>
        <end position="71"/>
    </location>
</feature>
<keyword evidence="1 4" id="KW-0238">DNA-binding</keyword>
<evidence type="ECO:0000256" key="2">
    <source>
        <dbReference type="SAM" id="Coils"/>
    </source>
</evidence>
<organism evidence="4 5">
    <name type="scientific">Paenibacillus polysaccharolyticus</name>
    <dbReference type="NCBI Taxonomy" id="582692"/>
    <lineage>
        <taxon>Bacteria</taxon>
        <taxon>Bacillati</taxon>
        <taxon>Bacillota</taxon>
        <taxon>Bacilli</taxon>
        <taxon>Bacillales</taxon>
        <taxon>Paenibacillaceae</taxon>
        <taxon>Paenibacillus</taxon>
    </lineage>
</organism>
<evidence type="ECO:0000259" key="3">
    <source>
        <dbReference type="PROSITE" id="PS50937"/>
    </source>
</evidence>
<dbReference type="STRING" id="582692.SAMN05720606_10285"/>
<dbReference type="AlphaFoldDB" id="A0A1G5CH35"/>
<dbReference type="RefSeq" id="WP_090915837.1">
    <property type="nucleotide sequence ID" value="NZ_FMVM01000002.1"/>
</dbReference>
<protein>
    <submittedName>
        <fullName evidence="4">DNA-binding transcriptional regulator, MerR family</fullName>
    </submittedName>
</protein>
<dbReference type="GO" id="GO:0003700">
    <property type="term" value="F:DNA-binding transcription factor activity"/>
    <property type="evidence" value="ECO:0007669"/>
    <property type="project" value="InterPro"/>
</dbReference>
<dbReference type="PROSITE" id="PS00552">
    <property type="entry name" value="HTH_MERR_1"/>
    <property type="match status" value="1"/>
</dbReference>
<dbReference type="Gene3D" id="1.10.1660.10">
    <property type="match status" value="1"/>
</dbReference>
<name>A0A1G5CH35_9BACL</name>
<dbReference type="InterPro" id="IPR047057">
    <property type="entry name" value="MerR_fam"/>
</dbReference>
<accession>A0A1G5CH35</accession>
<dbReference type="PANTHER" id="PTHR30204:SF82">
    <property type="entry name" value="TRANSCRIPTIONAL REGULATOR, MERR FAMILY"/>
    <property type="match status" value="1"/>
</dbReference>
<dbReference type="InterPro" id="IPR000551">
    <property type="entry name" value="MerR-type_HTH_dom"/>
</dbReference>
<evidence type="ECO:0000313" key="5">
    <source>
        <dbReference type="Proteomes" id="UP000198538"/>
    </source>
</evidence>
<dbReference type="PROSITE" id="PS50937">
    <property type="entry name" value="HTH_MERR_2"/>
    <property type="match status" value="1"/>
</dbReference>
<keyword evidence="2" id="KW-0175">Coiled coil</keyword>
<proteinExistence type="predicted"/>
<dbReference type="InterPro" id="IPR009061">
    <property type="entry name" value="DNA-bd_dom_put_sf"/>
</dbReference>
<keyword evidence="5" id="KW-1185">Reference proteome</keyword>
<reference evidence="5" key="1">
    <citation type="submission" date="2016-10" db="EMBL/GenBank/DDBJ databases">
        <authorList>
            <person name="Varghese N."/>
            <person name="Submissions S."/>
        </authorList>
    </citation>
    <scope>NUCLEOTIDE SEQUENCE [LARGE SCALE GENOMIC DNA]</scope>
    <source>
        <strain evidence="5">BL9</strain>
    </source>
</reference>